<keyword evidence="3" id="KW-1185">Reference proteome</keyword>
<dbReference type="AlphaFoldDB" id="A0A565BEC5"/>
<feature type="compositionally biased region" description="Basic and acidic residues" evidence="1">
    <location>
        <begin position="1"/>
        <end position="11"/>
    </location>
</feature>
<evidence type="ECO:0000256" key="1">
    <source>
        <dbReference type="SAM" id="MobiDB-lite"/>
    </source>
</evidence>
<feature type="region of interest" description="Disordered" evidence="1">
    <location>
        <begin position="1"/>
        <end position="28"/>
    </location>
</feature>
<reference evidence="2" key="1">
    <citation type="submission" date="2019-07" db="EMBL/GenBank/DDBJ databases">
        <authorList>
            <person name="Dittberner H."/>
        </authorList>
    </citation>
    <scope>NUCLEOTIDE SEQUENCE [LARGE SCALE GENOMIC DNA]</scope>
</reference>
<evidence type="ECO:0000313" key="3">
    <source>
        <dbReference type="Proteomes" id="UP000489600"/>
    </source>
</evidence>
<name>A0A565BEC5_9BRAS</name>
<accession>A0A565BEC5</accession>
<comment type="caution">
    <text evidence="2">The sequence shown here is derived from an EMBL/GenBank/DDBJ whole genome shotgun (WGS) entry which is preliminary data.</text>
</comment>
<organism evidence="2 3">
    <name type="scientific">Arabis nemorensis</name>
    <dbReference type="NCBI Taxonomy" id="586526"/>
    <lineage>
        <taxon>Eukaryota</taxon>
        <taxon>Viridiplantae</taxon>
        <taxon>Streptophyta</taxon>
        <taxon>Embryophyta</taxon>
        <taxon>Tracheophyta</taxon>
        <taxon>Spermatophyta</taxon>
        <taxon>Magnoliopsida</taxon>
        <taxon>eudicotyledons</taxon>
        <taxon>Gunneridae</taxon>
        <taxon>Pentapetalae</taxon>
        <taxon>rosids</taxon>
        <taxon>malvids</taxon>
        <taxon>Brassicales</taxon>
        <taxon>Brassicaceae</taxon>
        <taxon>Arabideae</taxon>
        <taxon>Arabis</taxon>
    </lineage>
</organism>
<protein>
    <submittedName>
        <fullName evidence="2">Uncharacterized protein</fullName>
    </submittedName>
</protein>
<gene>
    <name evidence="2" type="ORF">ANE_LOCUS9665</name>
</gene>
<proteinExistence type="predicted"/>
<evidence type="ECO:0000313" key="2">
    <source>
        <dbReference type="EMBL" id="VVA99220.1"/>
    </source>
</evidence>
<feature type="compositionally biased region" description="Low complexity" evidence="1">
    <location>
        <begin position="13"/>
        <end position="22"/>
    </location>
</feature>
<dbReference type="EMBL" id="CABITT030000003">
    <property type="protein sequence ID" value="VVA99220.1"/>
    <property type="molecule type" value="Genomic_DNA"/>
</dbReference>
<dbReference type="Proteomes" id="UP000489600">
    <property type="component" value="Unassembled WGS sequence"/>
</dbReference>
<sequence length="64" mass="7267">MGNQEKEEKEQGVVSTTSQSSQEKFQKTSWTKVVQSKPVLARHDFNYKEIDGTPVVEIPDDVID</sequence>